<dbReference type="WBParaSite" id="TASK_0000315201-mRNA-1">
    <property type="protein sequence ID" value="TASK_0000315201-mRNA-1"/>
    <property type="gene ID" value="TASK_0000315201"/>
</dbReference>
<name>A0A0R3W0F8_TAEAS</name>
<protein>
    <submittedName>
        <fullName evidence="1 3">Uncharacterized protein</fullName>
    </submittedName>
</protein>
<dbReference type="STRING" id="60517.A0A0R3W0F8"/>
<dbReference type="Proteomes" id="UP000282613">
    <property type="component" value="Unassembled WGS sequence"/>
</dbReference>
<gene>
    <name evidence="1" type="ORF">TASK_LOCUS3153</name>
</gene>
<accession>A0A0R3W0F8</accession>
<keyword evidence="2" id="KW-1185">Reference proteome</keyword>
<sequence>MAATTTANTSGPGTASATTAAAATMAAFPAFVWTGVTHQRLESLAPAASTQLSLEFVPVMLPGGDVSVKRM</sequence>
<evidence type="ECO:0000313" key="3">
    <source>
        <dbReference type="WBParaSite" id="TASK_0000315201-mRNA-1"/>
    </source>
</evidence>
<dbReference type="EMBL" id="UYRS01006333">
    <property type="protein sequence ID" value="VDK27496.1"/>
    <property type="molecule type" value="Genomic_DNA"/>
</dbReference>
<organism evidence="3">
    <name type="scientific">Taenia asiatica</name>
    <name type="common">Asian tapeworm</name>
    <dbReference type="NCBI Taxonomy" id="60517"/>
    <lineage>
        <taxon>Eukaryota</taxon>
        <taxon>Metazoa</taxon>
        <taxon>Spiralia</taxon>
        <taxon>Lophotrochozoa</taxon>
        <taxon>Platyhelminthes</taxon>
        <taxon>Cestoda</taxon>
        <taxon>Eucestoda</taxon>
        <taxon>Cyclophyllidea</taxon>
        <taxon>Taeniidae</taxon>
        <taxon>Taenia</taxon>
    </lineage>
</organism>
<proteinExistence type="predicted"/>
<reference evidence="1 2" key="2">
    <citation type="submission" date="2018-11" db="EMBL/GenBank/DDBJ databases">
        <authorList>
            <consortium name="Pathogen Informatics"/>
        </authorList>
    </citation>
    <scope>NUCLEOTIDE SEQUENCE [LARGE SCALE GENOMIC DNA]</scope>
</reference>
<evidence type="ECO:0000313" key="1">
    <source>
        <dbReference type="EMBL" id="VDK27496.1"/>
    </source>
</evidence>
<dbReference type="AlphaFoldDB" id="A0A0R3W0F8"/>
<evidence type="ECO:0000313" key="2">
    <source>
        <dbReference type="Proteomes" id="UP000282613"/>
    </source>
</evidence>
<reference evidence="3" key="1">
    <citation type="submission" date="2017-02" db="UniProtKB">
        <authorList>
            <consortium name="WormBaseParasite"/>
        </authorList>
    </citation>
    <scope>IDENTIFICATION</scope>
</reference>